<evidence type="ECO:0000256" key="1">
    <source>
        <dbReference type="SAM" id="MobiDB-lite"/>
    </source>
</evidence>
<evidence type="ECO:0000313" key="2">
    <source>
        <dbReference type="EMBL" id="TWU28229.1"/>
    </source>
</evidence>
<gene>
    <name evidence="2" type="primary">smc_2</name>
    <name evidence="2" type="ORF">Pla144_15160</name>
</gene>
<dbReference type="Proteomes" id="UP000318437">
    <property type="component" value="Unassembled WGS sequence"/>
</dbReference>
<feature type="region of interest" description="Disordered" evidence="1">
    <location>
        <begin position="1"/>
        <end position="20"/>
    </location>
</feature>
<sequence length="741" mass="83331">MEEAQQGSPPAEDWSTKTGEALHVLRAKLATRQEPDGRTATESQADIIARIFQIAEEMAAEQSTEAQATALLNEERVAKLQDSLTERDDAISQLQAQLANLELEKTSLHDELESERAEAEELRARECSKCSELRENLISFEDRAVKAESLVDQLKQEAEESSREIAELQSWRESAASQDEQCARLREEAKQAEQRCGELSEEVATLASERDSLTEELSTVCSDLEQQLTNAASTESDLRAELEAALEQITAAQEHETNIQQERDALVAELAEAMATIDRVKEEAAGLESRCQNEFSEERQKLESAEEELKNLQQQRDSLAEELTEVQANVALLQNEKDSESDRLTRELAEAKELAERTQSEFQALSTEQEKLSAELESLREELSGKESQSTAETAEWESEYAAVKEQLSQTVAEKQQLEISREELSQLLDEANSKVEQSAGRLEEVEKQLRELPDQREQADELEKSERKFELVQADVQKLKRENAALQEELASRPEVSDQESPEMVSLRLERDALAARVVELEEMPAQVVDEDAEQSMADLRRRFELAVDDLRQVKQEKAQLEERLANASHGAAPQVDSGAMDWQSQKARLLASLDSDETDDEPTPERAQEKLTIQGTIDITDQVVADKDREIAELQDQLANRAEETCQDPIADVCDKDELIQAERAKLEQLQAEWREKLRGAELEMCTQRAALARKEAELKEMMAAAEEAAADISRTSDGKPRRRWLSALGLGDEETTQE</sequence>
<feature type="compositionally biased region" description="Basic and acidic residues" evidence="1">
    <location>
        <begin position="368"/>
        <end position="385"/>
    </location>
</feature>
<feature type="region of interest" description="Disordered" evidence="1">
    <location>
        <begin position="711"/>
        <end position="741"/>
    </location>
</feature>
<feature type="region of interest" description="Disordered" evidence="1">
    <location>
        <begin position="431"/>
        <end position="465"/>
    </location>
</feature>
<feature type="region of interest" description="Disordered" evidence="1">
    <location>
        <begin position="355"/>
        <end position="399"/>
    </location>
</feature>
<dbReference type="OrthoDB" id="292214at2"/>
<accession>A0A5C6CZY3</accession>
<feature type="region of interest" description="Disordered" evidence="1">
    <location>
        <begin position="565"/>
        <end position="612"/>
    </location>
</feature>
<dbReference type="EMBL" id="SJPS01000002">
    <property type="protein sequence ID" value="TWU28229.1"/>
    <property type="molecule type" value="Genomic_DNA"/>
</dbReference>
<dbReference type="AlphaFoldDB" id="A0A5C6CZY3"/>
<feature type="compositionally biased region" description="Polar residues" evidence="1">
    <location>
        <begin position="171"/>
        <end position="180"/>
    </location>
</feature>
<keyword evidence="3" id="KW-1185">Reference proteome</keyword>
<reference evidence="2 3" key="1">
    <citation type="submission" date="2019-02" db="EMBL/GenBank/DDBJ databases">
        <title>Deep-cultivation of Planctomycetes and their phenomic and genomic characterization uncovers novel biology.</title>
        <authorList>
            <person name="Wiegand S."/>
            <person name="Jogler M."/>
            <person name="Boedeker C."/>
            <person name="Pinto D."/>
            <person name="Vollmers J."/>
            <person name="Rivas-Marin E."/>
            <person name="Kohn T."/>
            <person name="Peeters S.H."/>
            <person name="Heuer A."/>
            <person name="Rast P."/>
            <person name="Oberbeckmann S."/>
            <person name="Bunk B."/>
            <person name="Jeske O."/>
            <person name="Meyerdierks A."/>
            <person name="Storesund J.E."/>
            <person name="Kallscheuer N."/>
            <person name="Luecker S."/>
            <person name="Lage O.M."/>
            <person name="Pohl T."/>
            <person name="Merkel B.J."/>
            <person name="Hornburger P."/>
            <person name="Mueller R.-W."/>
            <person name="Bruemmer F."/>
            <person name="Labrenz M."/>
            <person name="Spormann A.M."/>
            <person name="Op Den Camp H."/>
            <person name="Overmann J."/>
            <person name="Amann R."/>
            <person name="Jetten M.S.M."/>
            <person name="Mascher T."/>
            <person name="Medema M.H."/>
            <person name="Devos D.P."/>
            <person name="Kaster A.-K."/>
            <person name="Ovreas L."/>
            <person name="Rohde M."/>
            <person name="Galperin M.Y."/>
            <person name="Jogler C."/>
        </authorList>
    </citation>
    <scope>NUCLEOTIDE SEQUENCE [LARGE SCALE GENOMIC DNA]</scope>
    <source>
        <strain evidence="2 3">Pla144</strain>
    </source>
</reference>
<proteinExistence type="predicted"/>
<organism evidence="2 3">
    <name type="scientific">Bythopirellula polymerisocia</name>
    <dbReference type="NCBI Taxonomy" id="2528003"/>
    <lineage>
        <taxon>Bacteria</taxon>
        <taxon>Pseudomonadati</taxon>
        <taxon>Planctomycetota</taxon>
        <taxon>Planctomycetia</taxon>
        <taxon>Pirellulales</taxon>
        <taxon>Lacipirellulaceae</taxon>
        <taxon>Bythopirellula</taxon>
    </lineage>
</organism>
<protein>
    <submittedName>
        <fullName evidence="2">Chromosome partition protein Smc</fullName>
    </submittedName>
</protein>
<comment type="caution">
    <text evidence="2">The sequence shown here is derived from an EMBL/GenBank/DDBJ whole genome shotgun (WGS) entry which is preliminary data.</text>
</comment>
<feature type="compositionally biased region" description="Basic and acidic residues" evidence="1">
    <location>
        <begin position="442"/>
        <end position="465"/>
    </location>
</feature>
<feature type="region of interest" description="Disordered" evidence="1">
    <location>
        <begin position="165"/>
        <end position="186"/>
    </location>
</feature>
<dbReference type="RefSeq" id="WP_146449470.1">
    <property type="nucleotide sequence ID" value="NZ_SJPS01000002.1"/>
</dbReference>
<name>A0A5C6CZY3_9BACT</name>
<evidence type="ECO:0000313" key="3">
    <source>
        <dbReference type="Proteomes" id="UP000318437"/>
    </source>
</evidence>
<dbReference type="Gene3D" id="1.10.287.1490">
    <property type="match status" value="1"/>
</dbReference>